<sequence>MKLKSWVAAGALFLVSTGAAIAANLTAPEGPVILEVSGEIANLNGDGVAQFDMAMLRQLDWREIETYTSFTTGMQSFAGPTLASLLAAVGAEGDRLNATAINDYFVEIPVADADAHNVILAAEMNGKRMRIRDKGPIWVIYPLSEAEAAKKPFDTEMIWQMNRLEVLD</sequence>
<reference evidence="3 4" key="1">
    <citation type="journal article" date="2015" name="Int. J. Syst. Evol. Microbiol.">
        <title>Aestuariivita atlantica sp. nov., isolated from deep sea sediment of the Atlantic Ocean.</title>
        <authorList>
            <person name="Li G."/>
            <person name="Lai Q."/>
            <person name="Du Y."/>
            <person name="Liu X."/>
            <person name="Sun F."/>
            <person name="Shao Z."/>
        </authorList>
    </citation>
    <scope>NUCLEOTIDE SEQUENCE [LARGE SCALE GENOMIC DNA]</scope>
    <source>
        <strain evidence="3 4">22II-S11-z3</strain>
    </source>
</reference>
<feature type="signal peptide" evidence="1">
    <location>
        <begin position="1"/>
        <end position="22"/>
    </location>
</feature>
<evidence type="ECO:0000256" key="1">
    <source>
        <dbReference type="SAM" id="SignalP"/>
    </source>
</evidence>
<comment type="caution">
    <text evidence="3">The sequence shown here is derived from an EMBL/GenBank/DDBJ whole genome shotgun (WGS) entry which is preliminary data.</text>
</comment>
<dbReference type="STRING" id="1317121.ATO11_19785"/>
<dbReference type="Pfam" id="PF00174">
    <property type="entry name" value="Oxidored_molyb"/>
    <property type="match status" value="1"/>
</dbReference>
<dbReference type="EMBL" id="AQQZ01000020">
    <property type="protein sequence ID" value="KNG91985.1"/>
    <property type="molecule type" value="Genomic_DNA"/>
</dbReference>
<organism evidence="3 4">
    <name type="scientific">Pseudaestuariivita atlantica</name>
    <dbReference type="NCBI Taxonomy" id="1317121"/>
    <lineage>
        <taxon>Bacteria</taxon>
        <taxon>Pseudomonadati</taxon>
        <taxon>Pseudomonadota</taxon>
        <taxon>Alphaproteobacteria</taxon>
        <taxon>Rhodobacterales</taxon>
        <taxon>Paracoccaceae</taxon>
        <taxon>Pseudaestuariivita</taxon>
    </lineage>
</organism>
<dbReference type="InterPro" id="IPR000572">
    <property type="entry name" value="OxRdtase_Mopterin-bd_dom"/>
</dbReference>
<dbReference type="RefSeq" id="WP_082176488.1">
    <property type="nucleotide sequence ID" value="NZ_AQQZ01000020.1"/>
</dbReference>
<gene>
    <name evidence="3" type="ORF">ATO11_19785</name>
</gene>
<feature type="domain" description="Oxidoreductase molybdopterin-binding" evidence="2">
    <location>
        <begin position="72"/>
        <end position="143"/>
    </location>
</feature>
<dbReference type="Proteomes" id="UP000036938">
    <property type="component" value="Unassembled WGS sequence"/>
</dbReference>
<evidence type="ECO:0000259" key="2">
    <source>
        <dbReference type="Pfam" id="PF00174"/>
    </source>
</evidence>
<dbReference type="PATRIC" id="fig|1317121.7.peg.1716"/>
<evidence type="ECO:0000313" key="4">
    <source>
        <dbReference type="Proteomes" id="UP000036938"/>
    </source>
</evidence>
<evidence type="ECO:0000313" key="3">
    <source>
        <dbReference type="EMBL" id="KNG91985.1"/>
    </source>
</evidence>
<accession>A0A0L1JJR8</accession>
<keyword evidence="4" id="KW-1185">Reference proteome</keyword>
<proteinExistence type="predicted"/>
<protein>
    <recommendedName>
        <fullName evidence="2">Oxidoreductase molybdopterin-binding domain-containing protein</fullName>
    </recommendedName>
</protein>
<dbReference type="InterPro" id="IPR036374">
    <property type="entry name" value="OxRdtase_Mopterin-bd_sf"/>
</dbReference>
<dbReference type="SUPFAM" id="SSF56524">
    <property type="entry name" value="Oxidoreductase molybdopterin-binding domain"/>
    <property type="match status" value="1"/>
</dbReference>
<dbReference type="Gene3D" id="3.90.420.10">
    <property type="entry name" value="Oxidoreductase, molybdopterin-binding domain"/>
    <property type="match status" value="1"/>
</dbReference>
<dbReference type="OrthoDB" id="9798763at2"/>
<feature type="chain" id="PRO_5005553972" description="Oxidoreductase molybdopterin-binding domain-containing protein" evidence="1">
    <location>
        <begin position="23"/>
        <end position="168"/>
    </location>
</feature>
<dbReference type="AlphaFoldDB" id="A0A0L1JJR8"/>
<keyword evidence="1" id="KW-0732">Signal</keyword>
<name>A0A0L1JJR8_9RHOB</name>